<gene>
    <name evidence="1" type="ORF">BpHYR1_040080</name>
</gene>
<protein>
    <submittedName>
        <fullName evidence="1">Uncharacterized protein</fullName>
    </submittedName>
</protein>
<reference evidence="1 2" key="1">
    <citation type="journal article" date="2018" name="Sci. Rep.">
        <title>Genomic signatures of local adaptation to the degree of environmental predictability in rotifers.</title>
        <authorList>
            <person name="Franch-Gras L."/>
            <person name="Hahn C."/>
            <person name="Garcia-Roger E.M."/>
            <person name="Carmona M.J."/>
            <person name="Serra M."/>
            <person name="Gomez A."/>
        </authorList>
    </citation>
    <scope>NUCLEOTIDE SEQUENCE [LARGE SCALE GENOMIC DNA]</scope>
    <source>
        <strain evidence="1">HYR1</strain>
    </source>
</reference>
<evidence type="ECO:0000313" key="1">
    <source>
        <dbReference type="EMBL" id="RNA21392.1"/>
    </source>
</evidence>
<comment type="caution">
    <text evidence="1">The sequence shown here is derived from an EMBL/GenBank/DDBJ whole genome shotgun (WGS) entry which is preliminary data.</text>
</comment>
<evidence type="ECO:0000313" key="2">
    <source>
        <dbReference type="Proteomes" id="UP000276133"/>
    </source>
</evidence>
<organism evidence="1 2">
    <name type="scientific">Brachionus plicatilis</name>
    <name type="common">Marine rotifer</name>
    <name type="synonym">Brachionus muelleri</name>
    <dbReference type="NCBI Taxonomy" id="10195"/>
    <lineage>
        <taxon>Eukaryota</taxon>
        <taxon>Metazoa</taxon>
        <taxon>Spiralia</taxon>
        <taxon>Gnathifera</taxon>
        <taxon>Rotifera</taxon>
        <taxon>Eurotatoria</taxon>
        <taxon>Monogononta</taxon>
        <taxon>Pseudotrocha</taxon>
        <taxon>Ploima</taxon>
        <taxon>Brachionidae</taxon>
        <taxon>Brachionus</taxon>
    </lineage>
</organism>
<dbReference type="EMBL" id="REGN01003670">
    <property type="protein sequence ID" value="RNA21392.1"/>
    <property type="molecule type" value="Genomic_DNA"/>
</dbReference>
<accession>A0A3M7RCR9</accession>
<dbReference type="AlphaFoldDB" id="A0A3M7RCR9"/>
<sequence length="117" mass="12935">MNLSFTIPSTLNTETSVLNALFANFHRLVKKALTSSLGFCTRVQNVLNDEEYRKDLCVFQQRDHGRLHIAGFSSSTNLSDGTTSGPFSSFFLGIPKSDNLGVASTLVEHASRFDFEI</sequence>
<keyword evidence="2" id="KW-1185">Reference proteome</keyword>
<name>A0A3M7RCR9_BRAPC</name>
<dbReference type="Proteomes" id="UP000276133">
    <property type="component" value="Unassembled WGS sequence"/>
</dbReference>
<proteinExistence type="predicted"/>